<dbReference type="Proteomes" id="UP000249555">
    <property type="component" value="Unassembled WGS sequence"/>
</dbReference>
<dbReference type="GO" id="GO:0006635">
    <property type="term" value="P:fatty acid beta-oxidation"/>
    <property type="evidence" value="ECO:0007669"/>
    <property type="project" value="TreeGrafter"/>
</dbReference>
<gene>
    <name evidence="2" type="ORF">DI640_05980</name>
</gene>
<accession>A0A2W4Z5D9</accession>
<name>A0A2W4Z5D9_9SPHN</name>
<evidence type="ECO:0000313" key="3">
    <source>
        <dbReference type="Proteomes" id="UP000249555"/>
    </source>
</evidence>
<proteinExistence type="predicted"/>
<feature type="region of interest" description="Disordered" evidence="1">
    <location>
        <begin position="1"/>
        <end position="31"/>
    </location>
</feature>
<dbReference type="AlphaFoldDB" id="A0A2W4Z5D9"/>
<evidence type="ECO:0000313" key="2">
    <source>
        <dbReference type="EMBL" id="PZO74979.1"/>
    </source>
</evidence>
<evidence type="ECO:0000256" key="1">
    <source>
        <dbReference type="SAM" id="MobiDB-lite"/>
    </source>
</evidence>
<dbReference type="PANTHER" id="PTHR11941">
    <property type="entry name" value="ENOYL-COA HYDRATASE-RELATED"/>
    <property type="match status" value="1"/>
</dbReference>
<dbReference type="Pfam" id="PF00378">
    <property type="entry name" value="ECH_1"/>
    <property type="match status" value="1"/>
</dbReference>
<dbReference type="Gene3D" id="6.20.390.30">
    <property type="match status" value="1"/>
</dbReference>
<dbReference type="NCBIfam" id="NF006452">
    <property type="entry name" value="PRK08788.1"/>
    <property type="match status" value="1"/>
</dbReference>
<dbReference type="PANTHER" id="PTHR11941:SF54">
    <property type="entry name" value="ENOYL-COA HYDRATASE, MITOCHONDRIAL"/>
    <property type="match status" value="1"/>
</dbReference>
<dbReference type="CDD" id="cd06558">
    <property type="entry name" value="crotonase-like"/>
    <property type="match status" value="1"/>
</dbReference>
<dbReference type="GO" id="GO:0003824">
    <property type="term" value="F:catalytic activity"/>
    <property type="evidence" value="ECO:0007669"/>
    <property type="project" value="UniProtKB-ARBA"/>
</dbReference>
<organism evidence="2 3">
    <name type="scientific">Sphingomonas taxi</name>
    <dbReference type="NCBI Taxonomy" id="1549858"/>
    <lineage>
        <taxon>Bacteria</taxon>
        <taxon>Pseudomonadati</taxon>
        <taxon>Pseudomonadota</taxon>
        <taxon>Alphaproteobacteria</taxon>
        <taxon>Sphingomonadales</taxon>
        <taxon>Sphingomonadaceae</taxon>
        <taxon>Sphingomonas</taxon>
    </lineage>
</organism>
<comment type="caution">
    <text evidence="2">The sequence shown here is derived from an EMBL/GenBank/DDBJ whole genome shotgun (WGS) entry which is preliminary data.</text>
</comment>
<sequence length="311" mass="34473">MTLEYPAIQPVDRTKPRHQRSVEISPPPQPRRPFAFADLETQFDPELDTLWTYMRQRVRPSFNPGLLAEFGHWQADIAQACSSGDMPIRYVVLGSRFPGVFSLGGDLDLFSDHIRNGDREALVAYGRACVRILHRNMLSLDRPIITIGLVEGDALGGGFEALLSFNVVIAERGTNFGLPETNFGLFPGMGAHCFLSRRLGAARAEQMILSGRSYSAEELYDLGIVHALADPGRGRAEVESYIRQNRRRHSGHCAIYEASRSVNPLALGELEAVVDLWADAALRLSDADLKLMRRLVGAQTRLLEKAQVASC</sequence>
<dbReference type="InterPro" id="IPR001753">
    <property type="entry name" value="Enoyl-CoA_hydra/iso"/>
</dbReference>
<dbReference type="Gene3D" id="3.90.226.10">
    <property type="entry name" value="2-enoyl-CoA Hydratase, Chain A, domain 1"/>
    <property type="match status" value="1"/>
</dbReference>
<protein>
    <submittedName>
        <fullName evidence="2">Enoyl-CoA hydratase</fullName>
    </submittedName>
</protein>
<dbReference type="InterPro" id="IPR029045">
    <property type="entry name" value="ClpP/crotonase-like_dom_sf"/>
</dbReference>
<dbReference type="EMBL" id="QFMX01000005">
    <property type="protein sequence ID" value="PZO74979.1"/>
    <property type="molecule type" value="Genomic_DNA"/>
</dbReference>
<reference evidence="2 3" key="1">
    <citation type="submission" date="2017-08" db="EMBL/GenBank/DDBJ databases">
        <title>Infants hospitalized years apart are colonized by the same room-sourced microbial strains.</title>
        <authorList>
            <person name="Brooks B."/>
            <person name="Olm M.R."/>
            <person name="Firek B.A."/>
            <person name="Baker R."/>
            <person name="Thomas B.C."/>
            <person name="Morowitz M.J."/>
            <person name="Banfield J.F."/>
        </authorList>
    </citation>
    <scope>NUCLEOTIDE SEQUENCE [LARGE SCALE GENOMIC DNA]</scope>
    <source>
        <strain evidence="2">S2_018_000_R3_119</strain>
    </source>
</reference>
<dbReference type="SUPFAM" id="SSF52096">
    <property type="entry name" value="ClpP/crotonase"/>
    <property type="match status" value="1"/>
</dbReference>